<dbReference type="PANTHER" id="PTHR35186:SF4">
    <property type="entry name" value="PRION-INHIBITION AND PROPAGATION HELO DOMAIN-CONTAINING PROTEIN"/>
    <property type="match status" value="1"/>
</dbReference>
<protein>
    <submittedName>
        <fullName evidence="1">Uncharacterized protein</fullName>
    </submittedName>
</protein>
<accession>A0A9P9IF72</accession>
<dbReference type="OrthoDB" id="3565018at2759"/>
<name>A0A9P9IF72_9PLEO</name>
<dbReference type="EMBL" id="JAGMWT010000013">
    <property type="protein sequence ID" value="KAH7117559.1"/>
    <property type="molecule type" value="Genomic_DNA"/>
</dbReference>
<evidence type="ECO:0000313" key="2">
    <source>
        <dbReference type="Proteomes" id="UP000700596"/>
    </source>
</evidence>
<organism evidence="1 2">
    <name type="scientific">Dendryphion nanum</name>
    <dbReference type="NCBI Taxonomy" id="256645"/>
    <lineage>
        <taxon>Eukaryota</taxon>
        <taxon>Fungi</taxon>
        <taxon>Dikarya</taxon>
        <taxon>Ascomycota</taxon>
        <taxon>Pezizomycotina</taxon>
        <taxon>Dothideomycetes</taxon>
        <taxon>Pleosporomycetidae</taxon>
        <taxon>Pleosporales</taxon>
        <taxon>Torulaceae</taxon>
        <taxon>Dendryphion</taxon>
    </lineage>
</organism>
<dbReference type="AlphaFoldDB" id="A0A9P9IF72"/>
<keyword evidence="2" id="KW-1185">Reference proteome</keyword>
<dbReference type="Proteomes" id="UP000700596">
    <property type="component" value="Unassembled WGS sequence"/>
</dbReference>
<gene>
    <name evidence="1" type="ORF">B0J11DRAFT_441783</name>
</gene>
<proteinExistence type="predicted"/>
<comment type="caution">
    <text evidence="1">The sequence shown here is derived from an EMBL/GenBank/DDBJ whole genome shotgun (WGS) entry which is preliminary data.</text>
</comment>
<dbReference type="PANTHER" id="PTHR35186">
    <property type="entry name" value="ANK_REP_REGION DOMAIN-CONTAINING PROTEIN"/>
    <property type="match status" value="1"/>
</dbReference>
<reference evidence="1" key="1">
    <citation type="journal article" date="2021" name="Nat. Commun.">
        <title>Genetic determinants of endophytism in the Arabidopsis root mycobiome.</title>
        <authorList>
            <person name="Mesny F."/>
            <person name="Miyauchi S."/>
            <person name="Thiergart T."/>
            <person name="Pickel B."/>
            <person name="Atanasova L."/>
            <person name="Karlsson M."/>
            <person name="Huettel B."/>
            <person name="Barry K.W."/>
            <person name="Haridas S."/>
            <person name="Chen C."/>
            <person name="Bauer D."/>
            <person name="Andreopoulos W."/>
            <person name="Pangilinan J."/>
            <person name="LaButti K."/>
            <person name="Riley R."/>
            <person name="Lipzen A."/>
            <person name="Clum A."/>
            <person name="Drula E."/>
            <person name="Henrissat B."/>
            <person name="Kohler A."/>
            <person name="Grigoriev I.V."/>
            <person name="Martin F.M."/>
            <person name="Hacquard S."/>
        </authorList>
    </citation>
    <scope>NUCLEOTIDE SEQUENCE</scope>
    <source>
        <strain evidence="1">MPI-CAGE-CH-0243</strain>
    </source>
</reference>
<evidence type="ECO:0000313" key="1">
    <source>
        <dbReference type="EMBL" id="KAH7117559.1"/>
    </source>
</evidence>
<sequence>MVTGVETAGLVLGSIPLILASLQFYANGVAVSKRYWRYRKELGDLVMELSSENAIYVNTINLLLKGIVKEKDMNDFLSNPCGAEWKDAEFDDRLKDRLGQTYQSYLDNISKMNAVAEEFKSKLKLAPTGKPQFAEVNLFKEHYKRLKFSVKKSDYNDLMSKLRRANFSLHLMTTQISSLQSAPAVSKEDRSQAAIPKFSIINDRAQGFYSALCSGWKCPCHANHSVNLRLESRMDDEASDDDSDDYAADSMRNPFHVVFRYSHQHIKLSSTPATINPWTWEEADVRIVNKTTPIIPSTCSTKKRAVKFADQAQKAVSAALNPLPNLQPIQDLCTAISTLGKPQRDVCLELLATAIAEQQYDYHIYPRKDPTINPEAYGDINTGDIRIDLMTEWTTADRLVDDLYSDAGGKYTDAVRRCIRCDFDHRASNLDDIAFQKAVYDGVVSQLKHSFDFLYGDCVFQPR</sequence>